<name>A0ABX0JSR6_9PROT</name>
<dbReference type="EMBL" id="WOTB01000018">
    <property type="protein sequence ID" value="NHN85585.1"/>
    <property type="molecule type" value="Genomic_DNA"/>
</dbReference>
<evidence type="ECO:0000259" key="1">
    <source>
        <dbReference type="Pfam" id="PF21722"/>
    </source>
</evidence>
<dbReference type="InterPro" id="IPR049304">
    <property type="entry name" value="Gly_rich_dom"/>
</dbReference>
<organism evidence="2 3">
    <name type="scientific">Acetobacter musti</name>
    <dbReference type="NCBI Taxonomy" id="864732"/>
    <lineage>
        <taxon>Bacteria</taxon>
        <taxon>Pseudomonadati</taxon>
        <taxon>Pseudomonadota</taxon>
        <taxon>Alphaproteobacteria</taxon>
        <taxon>Acetobacterales</taxon>
        <taxon>Acetobacteraceae</taxon>
        <taxon>Acetobacter</taxon>
    </lineage>
</organism>
<keyword evidence="3" id="KW-1185">Reference proteome</keyword>
<sequence length="472" mass="45042">MDRVIVYPGQVVADTDTLIAQRNTELAIGNTLSLTMGSTGPYASGLAATCTGQDMVVSVAAGQIVAAAQTDPTAYGTLGTSTAPVMRQYAAAATSFTIATSASARVLYISATLSLSDTGAALLRYADATDATRTLSGVSNDGASQPTLRAAVATLAISATAPASGAVPLWCITVPAGATAITQAMISLNNQSLFYPPIPALAPLASPVFTGTPQAPTPPSTDSSTRLATTAFVTGWSAGNLLSQYSDSGPAATTGGSKSTSITFDSRCKIAVIELCAGGGGGGGAATAGSTVAGIGGGGGAGAYARIIVYPATVGTSLPVVLGCGGRGGQAASGAMSGNNGGNSSIGSFLTLGGGIGGISILAGGPAIIAGAGNGGSAQIVTQAGVGVTIISDGEGGSSGHATGMSSNYFFGFGGKGGSALGFAGGWESGSGLTGKGGSSGAGGSGACVAPGQPYQNGGDGGPGWMIVTQYG</sequence>
<dbReference type="RefSeq" id="WP_173583979.1">
    <property type="nucleotide sequence ID" value="NZ_WOTB01000018.1"/>
</dbReference>
<reference evidence="2 3" key="1">
    <citation type="journal article" date="2020" name="Int. J. Syst. Evol. Microbiol.">
        <title>Novel acetic acid bacteria from cider fermentations: Acetobacter conturbans sp. nov. and Acetobacter fallax sp. nov.</title>
        <authorList>
            <person name="Sombolestani A.S."/>
            <person name="Cleenwerck I."/>
            <person name="Cnockaert M."/>
            <person name="Borremans W."/>
            <person name="Wieme A.D."/>
            <person name="De Vuyst L."/>
            <person name="Vandamme P."/>
        </authorList>
    </citation>
    <scope>NUCLEOTIDE SEQUENCE [LARGE SCALE GENOMIC DNA]</scope>
    <source>
        <strain evidence="2 3">LMG 30640</strain>
    </source>
</reference>
<evidence type="ECO:0000313" key="3">
    <source>
        <dbReference type="Proteomes" id="UP000635278"/>
    </source>
</evidence>
<accession>A0ABX0JSR6</accession>
<gene>
    <name evidence="2" type="ORF">GOB93_13180</name>
</gene>
<comment type="caution">
    <text evidence="2">The sequence shown here is derived from an EMBL/GenBank/DDBJ whole genome shotgun (WGS) entry which is preliminary data.</text>
</comment>
<dbReference type="Pfam" id="PF21722">
    <property type="entry name" value="Gly_rich_2"/>
    <property type="match status" value="1"/>
</dbReference>
<proteinExistence type="predicted"/>
<protein>
    <recommendedName>
        <fullName evidence="1">Glycine-rich domain-containing protein</fullName>
    </recommendedName>
</protein>
<dbReference type="Proteomes" id="UP000635278">
    <property type="component" value="Unassembled WGS sequence"/>
</dbReference>
<evidence type="ECO:0000313" key="2">
    <source>
        <dbReference type="EMBL" id="NHN85585.1"/>
    </source>
</evidence>
<feature type="domain" description="Glycine-rich" evidence="1">
    <location>
        <begin position="259"/>
        <end position="468"/>
    </location>
</feature>